<reference evidence="3 4" key="1">
    <citation type="journal article" date="2024" name="J. Plant Pathol.">
        <title>Sequence and assembly of the genome of Seiridium unicorne, isolate CBS 538.82, causal agent of cypress canker disease.</title>
        <authorList>
            <person name="Scali E."/>
            <person name="Rocca G.D."/>
            <person name="Danti R."/>
            <person name="Garbelotto M."/>
            <person name="Barberini S."/>
            <person name="Baroncelli R."/>
            <person name="Emiliani G."/>
        </authorList>
    </citation>
    <scope>NUCLEOTIDE SEQUENCE [LARGE SCALE GENOMIC DNA]</scope>
    <source>
        <strain evidence="3 4">BM-138-508</strain>
    </source>
</reference>
<feature type="chain" id="PRO_5045948837" evidence="1">
    <location>
        <begin position="18"/>
        <end position="307"/>
    </location>
</feature>
<keyword evidence="1" id="KW-0732">Signal</keyword>
<comment type="caution">
    <text evidence="3">The sequence shown here is derived from an EMBL/GenBank/DDBJ whole genome shotgun (WGS) entry which is preliminary data.</text>
</comment>
<dbReference type="Gene3D" id="2.30.60.10">
    <property type="entry name" value="Cyanovirin-N"/>
    <property type="match status" value="2"/>
</dbReference>
<evidence type="ECO:0000256" key="1">
    <source>
        <dbReference type="SAM" id="SignalP"/>
    </source>
</evidence>
<evidence type="ECO:0000313" key="3">
    <source>
        <dbReference type="EMBL" id="KAK9421647.1"/>
    </source>
</evidence>
<protein>
    <submittedName>
        <fullName evidence="3">Cyanovirin-N domain-containing protein</fullName>
    </submittedName>
</protein>
<keyword evidence="4" id="KW-1185">Reference proteome</keyword>
<dbReference type="InterPro" id="IPR036673">
    <property type="entry name" value="Cyanovirin-N_sf"/>
</dbReference>
<dbReference type="SUPFAM" id="SSF51322">
    <property type="entry name" value="Cyanovirin-N"/>
    <property type="match status" value="2"/>
</dbReference>
<dbReference type="Proteomes" id="UP001408356">
    <property type="component" value="Unassembled WGS sequence"/>
</dbReference>
<evidence type="ECO:0000313" key="4">
    <source>
        <dbReference type="Proteomes" id="UP001408356"/>
    </source>
</evidence>
<gene>
    <name evidence="3" type="ORF">SUNI508_05577</name>
</gene>
<dbReference type="Pfam" id="PF08881">
    <property type="entry name" value="CVNH"/>
    <property type="match status" value="1"/>
</dbReference>
<evidence type="ECO:0000259" key="2">
    <source>
        <dbReference type="Pfam" id="PF08881"/>
    </source>
</evidence>
<accession>A0ABR2V422</accession>
<proteinExistence type="predicted"/>
<feature type="domain" description="Cyanovirin-N" evidence="2">
    <location>
        <begin position="22"/>
        <end position="117"/>
    </location>
</feature>
<organism evidence="3 4">
    <name type="scientific">Seiridium unicorne</name>
    <dbReference type="NCBI Taxonomy" id="138068"/>
    <lineage>
        <taxon>Eukaryota</taxon>
        <taxon>Fungi</taxon>
        <taxon>Dikarya</taxon>
        <taxon>Ascomycota</taxon>
        <taxon>Pezizomycotina</taxon>
        <taxon>Sordariomycetes</taxon>
        <taxon>Xylariomycetidae</taxon>
        <taxon>Amphisphaeriales</taxon>
        <taxon>Sporocadaceae</taxon>
        <taxon>Seiridium</taxon>
    </lineage>
</organism>
<name>A0ABR2V422_9PEZI</name>
<feature type="signal peptide" evidence="1">
    <location>
        <begin position="1"/>
        <end position="17"/>
    </location>
</feature>
<sequence length="307" mass="33334">MHFIGIAFTLMLGAGIAVQFPNACLQWHSNGTFLIATCTHDEFGSRLTALDLNSCFLNAHGQLKPLRWGRFAASCNLTEIATGEVNFHADCDSGDLDQPIVQNDYPLTDIINVDGGLLNCVGINACDSREMFTLSTFLVLLGATIRALADTPFYGPDAPCVQWMTSGNFLIANCPGPSITSMTVLDLNHCYAASEGRLVPRDNGNFNTDGHCHFVPIMNGEKVMHVNCPDSGHGTPNISSDVLLSHIENRNSMLFCGGVSGCYINGPGCLGCQDTWIRDGIHCKLEWRRLNGTLEESKKNDVAQVTF</sequence>
<dbReference type="EMBL" id="JARVKF010000168">
    <property type="protein sequence ID" value="KAK9421647.1"/>
    <property type="molecule type" value="Genomic_DNA"/>
</dbReference>
<dbReference type="InterPro" id="IPR011058">
    <property type="entry name" value="Cyanovirin-N"/>
</dbReference>